<dbReference type="EMBL" id="JBEDNQ010000019">
    <property type="protein sequence ID" value="MEQ3554916.1"/>
    <property type="molecule type" value="Genomic_DNA"/>
</dbReference>
<keyword evidence="2" id="KW-1133">Transmembrane helix</keyword>
<comment type="caution">
    <text evidence="3">The sequence shown here is derived from an EMBL/GenBank/DDBJ whole genome shotgun (WGS) entry which is preliminary data.</text>
</comment>
<evidence type="ECO:0000313" key="4">
    <source>
        <dbReference type="Proteomes" id="UP001494902"/>
    </source>
</evidence>
<name>A0ABV1KKZ6_9PSEU</name>
<proteinExistence type="predicted"/>
<accession>A0ABV1KKZ6</accession>
<evidence type="ECO:0000256" key="1">
    <source>
        <dbReference type="SAM" id="MobiDB-lite"/>
    </source>
</evidence>
<evidence type="ECO:0000256" key="2">
    <source>
        <dbReference type="SAM" id="Phobius"/>
    </source>
</evidence>
<reference evidence="3 4" key="1">
    <citation type="submission" date="2024-03" db="EMBL/GenBank/DDBJ databases">
        <title>Draft genome sequence of Pseudonocardia nematodicida JCM 31783.</title>
        <authorList>
            <person name="Butdee W."/>
            <person name="Duangmal K."/>
        </authorList>
    </citation>
    <scope>NUCLEOTIDE SEQUENCE [LARGE SCALE GENOMIC DNA]</scope>
    <source>
        <strain evidence="3 4">JCM 31783</strain>
    </source>
</reference>
<keyword evidence="4" id="KW-1185">Reference proteome</keyword>
<organism evidence="3 4">
    <name type="scientific">Pseudonocardia nematodicida</name>
    <dbReference type="NCBI Taxonomy" id="1206997"/>
    <lineage>
        <taxon>Bacteria</taxon>
        <taxon>Bacillati</taxon>
        <taxon>Actinomycetota</taxon>
        <taxon>Actinomycetes</taxon>
        <taxon>Pseudonocardiales</taxon>
        <taxon>Pseudonocardiaceae</taxon>
        <taxon>Pseudonocardia</taxon>
    </lineage>
</organism>
<keyword evidence="2" id="KW-0812">Transmembrane</keyword>
<gene>
    <name evidence="3" type="ORF">WIS52_31005</name>
</gene>
<feature type="transmembrane region" description="Helical" evidence="2">
    <location>
        <begin position="27"/>
        <end position="48"/>
    </location>
</feature>
<sequence length="111" mass="11549">MARLAGAVIGMAAVALGFGYLAFGWPALLLGGPLFVGVALTVVVLVLTERPRALLRERRETRTGDSPWKSAVERGERAGSGLMSGFFELSPQAGAEEPVPSGARPTGVDGR</sequence>
<evidence type="ECO:0000313" key="3">
    <source>
        <dbReference type="EMBL" id="MEQ3554916.1"/>
    </source>
</evidence>
<dbReference type="Proteomes" id="UP001494902">
    <property type="component" value="Unassembled WGS sequence"/>
</dbReference>
<dbReference type="RefSeq" id="WP_349301988.1">
    <property type="nucleotide sequence ID" value="NZ_JBEDNQ010000019.1"/>
</dbReference>
<protein>
    <submittedName>
        <fullName evidence="3">Uncharacterized protein</fullName>
    </submittedName>
</protein>
<keyword evidence="2" id="KW-0472">Membrane</keyword>
<feature type="region of interest" description="Disordered" evidence="1">
    <location>
        <begin position="91"/>
        <end position="111"/>
    </location>
</feature>